<evidence type="ECO:0000256" key="1">
    <source>
        <dbReference type="SAM" id="Coils"/>
    </source>
</evidence>
<accession>A0AAW8H533</accession>
<reference evidence="2 3" key="1">
    <citation type="submission" date="2023-08" db="EMBL/GenBank/DDBJ databases">
        <authorList>
            <person name="Dale J."/>
        </authorList>
    </citation>
    <scope>NUCLEOTIDE SEQUENCE [LARGE SCALE GENOMIC DNA]</scope>
    <source>
        <strain evidence="2 3">2023EL-00788</strain>
    </source>
</reference>
<gene>
    <name evidence="2" type="ORF">RBJ67_00945</name>
</gene>
<feature type="coiled-coil region" evidence="1">
    <location>
        <begin position="587"/>
        <end position="621"/>
    </location>
</feature>
<evidence type="ECO:0000313" key="2">
    <source>
        <dbReference type="EMBL" id="MDQ2254711.1"/>
    </source>
</evidence>
<dbReference type="SUPFAM" id="SSF52540">
    <property type="entry name" value="P-loop containing nucleoside triphosphate hydrolases"/>
    <property type="match status" value="1"/>
</dbReference>
<dbReference type="PANTHER" id="PTHR32114:SF2">
    <property type="entry name" value="ABC TRANSPORTER ABCH.3"/>
    <property type="match status" value="1"/>
</dbReference>
<dbReference type="EMBL" id="JAVDKS010000001">
    <property type="protein sequence ID" value="MDQ2254711.1"/>
    <property type="molecule type" value="Genomic_DNA"/>
</dbReference>
<dbReference type="Proteomes" id="UP001225042">
    <property type="component" value="Unassembled WGS sequence"/>
</dbReference>
<dbReference type="RefSeq" id="WP_306683931.1">
    <property type="nucleotide sequence ID" value="NZ_JAVDKR010000007.1"/>
</dbReference>
<comment type="caution">
    <text evidence="2">The sequence shown here is derived from an EMBL/GenBank/DDBJ whole genome shotgun (WGS) entry which is preliminary data.</text>
</comment>
<dbReference type="InterPro" id="IPR027417">
    <property type="entry name" value="P-loop_NTPase"/>
</dbReference>
<dbReference type="AlphaFoldDB" id="A0AAW8H533"/>
<dbReference type="Gene3D" id="3.40.50.300">
    <property type="entry name" value="P-loop containing nucleotide triphosphate hydrolases"/>
    <property type="match status" value="2"/>
</dbReference>
<evidence type="ECO:0000313" key="3">
    <source>
        <dbReference type="Proteomes" id="UP001225042"/>
    </source>
</evidence>
<keyword evidence="3" id="KW-1185">Reference proteome</keyword>
<proteinExistence type="predicted"/>
<protein>
    <recommendedName>
        <fullName evidence="4">Exonuclease SbcC</fullName>
    </recommendedName>
</protein>
<dbReference type="PANTHER" id="PTHR32114">
    <property type="entry name" value="ABC TRANSPORTER ABCH.3"/>
    <property type="match status" value="1"/>
</dbReference>
<feature type="coiled-coil region" evidence="1">
    <location>
        <begin position="335"/>
        <end position="390"/>
    </location>
</feature>
<evidence type="ECO:0008006" key="4">
    <source>
        <dbReference type="Google" id="ProtNLM"/>
    </source>
</evidence>
<sequence length="1040" mass="117852">MKIKKVEIQAFRAYLNKANGTFDFMVPGQDGVDVPANFISLYAPNGFGKSSFYDAVEWAMTNGSERFSDGVFEAAARGSKQDDEALRILRNFEAPSDLETSVLVSTTIQDFPRSPGTIRKNSFDVDFKEKKLVEGAEAYRKIFLSQDAIDYFIRGINPEDRYQAFVSIYGEETEIQRREVQAAYLGIVDQIDKCKNAEKRLSVEIEAPVDDSISRRFFDVAHELKGLGIFLRELPEQIQNTKLNELTEELVTVVAKSQNELNSIEKRELALNELVEGSSNNAIDSEELARQITTENVLLGALGEIAKRDALQQTQVGNVAEINIYENDLRQNQYINSIREKYRLLYEKKSNLAREVETENLQFKTLELKLQQLSTQKSELIIRLTDFQQKKASWDILKSGATRIYENIEKATQDQIHLNTELSNTKTELALLTIKWNELTAQLIAITKIPENVYDLTINDLALLGINVETYTELHTAKAENLLIKDKLASINRLIQELESQSNAFGRLATVAEEILANHPGHNCPLCQKDHGTFEALKEAIDSNSKLKGILKEKSEQRSAEVANLNKSNSLLSDKTSRILVQKAEVKNNLETDIQSKKNIISSADQKIAMFETKLNLLNKELVSNKAIVFNLTYDQLSIKINKELNSFSTRIEMSQVEVNKIDKELETLGLQRLATISNLSEINTSLIGIDNDKDYILVFNYLKEHQCDLSCKDEHIQALKLKLRNEIDIRKSLYSETDKTIKAINEKLKQNNLSKDGVQIKNQLGICGNRIKELRGRIDIYNSKFISLIGVSLVEHSNHEELLASELKHTLVRKQSSNKSIEKLGEFRALLEALTPIINRELCRKEMESIVQRRIGCESLKEKVGAELTVINNVLERQLDTVFQTDLINEIYRKIDPHPNFSQVKFACGFGLKNRPTLNVLVKDKESEKEISPLLYFSAAQLNILSLSIFLARALNAKSPTGQLLDLILIDDPIHSMDSINVLSTIDLLRGIALNHNKQIVISTHDENFYELLKKKIPAGLCRSRFLKLKSLGQVEVDD</sequence>
<keyword evidence="1" id="KW-0175">Coiled coil</keyword>
<organism evidence="2 3">
    <name type="scientific">Enterobacter soli</name>
    <dbReference type="NCBI Taxonomy" id="885040"/>
    <lineage>
        <taxon>Bacteria</taxon>
        <taxon>Pseudomonadati</taxon>
        <taxon>Pseudomonadota</taxon>
        <taxon>Gammaproteobacteria</taxon>
        <taxon>Enterobacterales</taxon>
        <taxon>Enterobacteriaceae</taxon>
        <taxon>Enterobacter</taxon>
    </lineage>
</organism>
<name>A0AAW8H533_9ENTR</name>